<feature type="region of interest" description="Disordered" evidence="1">
    <location>
        <begin position="1"/>
        <end position="20"/>
    </location>
</feature>
<reference evidence="2 3" key="1">
    <citation type="submission" date="2024-10" db="EMBL/GenBank/DDBJ databases">
        <title>Updated reference genomes for cyclostephanoid diatoms.</title>
        <authorList>
            <person name="Roberts W.R."/>
            <person name="Alverson A.J."/>
        </authorList>
    </citation>
    <scope>NUCLEOTIDE SEQUENCE [LARGE SCALE GENOMIC DNA]</scope>
    <source>
        <strain evidence="2 3">AJA276-08</strain>
    </source>
</reference>
<keyword evidence="3" id="KW-1185">Reference proteome</keyword>
<name>A0ABD3PF75_9STRA</name>
<evidence type="ECO:0000256" key="1">
    <source>
        <dbReference type="SAM" id="MobiDB-lite"/>
    </source>
</evidence>
<dbReference type="EMBL" id="JALLAZ020000812">
    <property type="protein sequence ID" value="KAL3786770.1"/>
    <property type="molecule type" value="Genomic_DNA"/>
</dbReference>
<evidence type="ECO:0000313" key="3">
    <source>
        <dbReference type="Proteomes" id="UP001530315"/>
    </source>
</evidence>
<proteinExistence type="predicted"/>
<accession>A0ABD3PF75</accession>
<sequence>MASGKGGSRHQVADESKTSEASLLASVSPAPSVAVVGASTEGPLLPDFAMAPNITGGASISAAPLLLAVAMAPNITGGASTSSAVPLLQTVAMAPNIAVGTSISVAPALPAVTSSPEVAGASTTTAVLTIAAPPPKNAVSAFLEKNSSIRSLIVLSIGIKDDNGAALIDLDADPRTSLPSSMRPQWEDLAEEILRQYVSENLSDRPEMKREPKPKQWDKRKCSNG</sequence>
<organism evidence="2 3">
    <name type="scientific">Stephanodiscus triporus</name>
    <dbReference type="NCBI Taxonomy" id="2934178"/>
    <lineage>
        <taxon>Eukaryota</taxon>
        <taxon>Sar</taxon>
        <taxon>Stramenopiles</taxon>
        <taxon>Ochrophyta</taxon>
        <taxon>Bacillariophyta</taxon>
        <taxon>Coscinodiscophyceae</taxon>
        <taxon>Thalassiosirophycidae</taxon>
        <taxon>Stephanodiscales</taxon>
        <taxon>Stephanodiscaceae</taxon>
        <taxon>Stephanodiscus</taxon>
    </lineage>
</organism>
<comment type="caution">
    <text evidence="2">The sequence shown here is derived from an EMBL/GenBank/DDBJ whole genome shotgun (WGS) entry which is preliminary data.</text>
</comment>
<gene>
    <name evidence="2" type="ORF">ACHAW5_002971</name>
</gene>
<evidence type="ECO:0000313" key="2">
    <source>
        <dbReference type="EMBL" id="KAL3786770.1"/>
    </source>
</evidence>
<feature type="region of interest" description="Disordered" evidence="1">
    <location>
        <begin position="200"/>
        <end position="225"/>
    </location>
</feature>
<feature type="compositionally biased region" description="Basic and acidic residues" evidence="1">
    <location>
        <begin position="202"/>
        <end position="225"/>
    </location>
</feature>
<protein>
    <submittedName>
        <fullName evidence="2">Uncharacterized protein</fullName>
    </submittedName>
</protein>
<dbReference type="AlphaFoldDB" id="A0ABD3PF75"/>
<dbReference type="Proteomes" id="UP001530315">
    <property type="component" value="Unassembled WGS sequence"/>
</dbReference>